<proteinExistence type="inferred from homology"/>
<accession>A0ABU9B5C7</accession>
<dbReference type="InterPro" id="IPR018152">
    <property type="entry name" value="SOD_Cu/Zn_BS"/>
</dbReference>
<dbReference type="RefSeq" id="WP_341407841.1">
    <property type="nucleotide sequence ID" value="NZ_JBBUKT010000015.1"/>
</dbReference>
<feature type="region of interest" description="Disordered" evidence="2">
    <location>
        <begin position="163"/>
        <end position="231"/>
    </location>
</feature>
<dbReference type="EMBL" id="JBBUKT010000015">
    <property type="protein sequence ID" value="MEK7954075.1"/>
    <property type="molecule type" value="Genomic_DNA"/>
</dbReference>
<dbReference type="Gene3D" id="2.60.40.200">
    <property type="entry name" value="Superoxide dismutase, copper/zinc binding domain"/>
    <property type="match status" value="1"/>
</dbReference>
<dbReference type="InterPro" id="IPR024134">
    <property type="entry name" value="SOD_Cu/Zn_/chaperone"/>
</dbReference>
<organism evidence="5 6">
    <name type="scientific">Luteolibacter soli</name>
    <dbReference type="NCBI Taxonomy" id="3135280"/>
    <lineage>
        <taxon>Bacteria</taxon>
        <taxon>Pseudomonadati</taxon>
        <taxon>Verrucomicrobiota</taxon>
        <taxon>Verrucomicrobiia</taxon>
        <taxon>Verrucomicrobiales</taxon>
        <taxon>Verrucomicrobiaceae</taxon>
        <taxon>Luteolibacter</taxon>
    </lineage>
</organism>
<dbReference type="PROSITE" id="PS00087">
    <property type="entry name" value="SOD_CU_ZN_1"/>
    <property type="match status" value="1"/>
</dbReference>
<keyword evidence="6" id="KW-1185">Reference proteome</keyword>
<evidence type="ECO:0000256" key="1">
    <source>
        <dbReference type="ARBA" id="ARBA00010457"/>
    </source>
</evidence>
<dbReference type="InterPro" id="IPR001424">
    <property type="entry name" value="SOD_Cu_Zn_dom"/>
</dbReference>
<dbReference type="InterPro" id="IPR036423">
    <property type="entry name" value="SOD-like_Cu/Zn_dom_sf"/>
</dbReference>
<keyword evidence="3" id="KW-0732">Signal</keyword>
<sequence length="231" mass="23625">MKIIHSLGLGAVLFVSVAPTIHAQDSAPQRPAHVSSAELKKLVAIIRPTMNSNVRGSVEFEKVDDGILVTAKIGGLTPNANHAIHIHEFGDLGSDDATSAGDHFNPEGHPHAIPDDSNRHAGDLGNLQADGDGNATLTLVVNNITLDSGKSGILGRSVIVHAKADDGGQPSGNAGDRIGAGVIGISKDSKPKAAPAPKSVPPTAPPPSASSDPEKKETKPTTPDSDESQGE</sequence>
<comment type="similarity">
    <text evidence="1">Belongs to the Cu-Zn superoxide dismutase family.</text>
</comment>
<evidence type="ECO:0000256" key="2">
    <source>
        <dbReference type="SAM" id="MobiDB-lite"/>
    </source>
</evidence>
<dbReference type="CDD" id="cd00305">
    <property type="entry name" value="Cu-Zn_Superoxide_Dismutase"/>
    <property type="match status" value="1"/>
</dbReference>
<feature type="compositionally biased region" description="Basic and acidic residues" evidence="2">
    <location>
        <begin position="104"/>
        <end position="122"/>
    </location>
</feature>
<reference evidence="5 6" key="1">
    <citation type="submission" date="2024-04" db="EMBL/GenBank/DDBJ databases">
        <title>Luteolibacter sp. isolated from soil.</title>
        <authorList>
            <person name="An J."/>
        </authorList>
    </citation>
    <scope>NUCLEOTIDE SEQUENCE [LARGE SCALE GENOMIC DNA]</scope>
    <source>
        <strain evidence="5 6">Y139</strain>
    </source>
</reference>
<dbReference type="Pfam" id="PF00080">
    <property type="entry name" value="Sod_Cu"/>
    <property type="match status" value="1"/>
</dbReference>
<evidence type="ECO:0000256" key="3">
    <source>
        <dbReference type="SAM" id="SignalP"/>
    </source>
</evidence>
<feature type="signal peptide" evidence="3">
    <location>
        <begin position="1"/>
        <end position="23"/>
    </location>
</feature>
<dbReference type="Proteomes" id="UP001371305">
    <property type="component" value="Unassembled WGS sequence"/>
</dbReference>
<evidence type="ECO:0000259" key="4">
    <source>
        <dbReference type="Pfam" id="PF00080"/>
    </source>
</evidence>
<gene>
    <name evidence="5" type="ORF">WKV53_26400</name>
</gene>
<feature type="region of interest" description="Disordered" evidence="2">
    <location>
        <begin position="101"/>
        <end position="132"/>
    </location>
</feature>
<dbReference type="PANTHER" id="PTHR10003">
    <property type="entry name" value="SUPEROXIDE DISMUTASE CU-ZN -RELATED"/>
    <property type="match status" value="1"/>
</dbReference>
<feature type="domain" description="Superoxide dismutase copper/zinc binding" evidence="4">
    <location>
        <begin position="54"/>
        <end position="183"/>
    </location>
</feature>
<dbReference type="SUPFAM" id="SSF49329">
    <property type="entry name" value="Cu,Zn superoxide dismutase-like"/>
    <property type="match status" value="1"/>
</dbReference>
<dbReference type="PRINTS" id="PR00068">
    <property type="entry name" value="CUZNDISMTASE"/>
</dbReference>
<name>A0ABU9B5C7_9BACT</name>
<evidence type="ECO:0000313" key="6">
    <source>
        <dbReference type="Proteomes" id="UP001371305"/>
    </source>
</evidence>
<feature type="compositionally biased region" description="Pro residues" evidence="2">
    <location>
        <begin position="198"/>
        <end position="208"/>
    </location>
</feature>
<evidence type="ECO:0000313" key="5">
    <source>
        <dbReference type="EMBL" id="MEK7954075.1"/>
    </source>
</evidence>
<feature type="chain" id="PRO_5045649033" evidence="3">
    <location>
        <begin position="24"/>
        <end position="231"/>
    </location>
</feature>
<comment type="caution">
    <text evidence="5">The sequence shown here is derived from an EMBL/GenBank/DDBJ whole genome shotgun (WGS) entry which is preliminary data.</text>
</comment>
<protein>
    <submittedName>
        <fullName evidence="5">Superoxide dismutase family protein</fullName>
    </submittedName>
</protein>